<feature type="region of interest" description="Disordered" evidence="1">
    <location>
        <begin position="1"/>
        <end position="21"/>
    </location>
</feature>
<keyword evidence="3" id="KW-1185">Reference proteome</keyword>
<comment type="caution">
    <text evidence="2">The sequence shown here is derived from an EMBL/GenBank/DDBJ whole genome shotgun (WGS) entry which is preliminary data.</text>
</comment>
<evidence type="ECO:0000313" key="3">
    <source>
        <dbReference type="Proteomes" id="UP000611500"/>
    </source>
</evidence>
<name>A0A8J3H9A3_9RHOB</name>
<gene>
    <name evidence="2" type="ORF">GCM10010961_23510</name>
</gene>
<dbReference type="EMBL" id="BNAP01000008">
    <property type="protein sequence ID" value="GHG91841.1"/>
    <property type="molecule type" value="Genomic_DNA"/>
</dbReference>
<sequence length="120" mass="13549">MAFPPCHAMPRPSDLEPEHRTVPTSILVTAADNPVRQCPHAHGAAGLRRHRRAQRRKTFRSMFSVTSEHMPHGRSEQEQMQMIGKLCGNTENHTCGHPKRPLYRPKPHGIFATGGELAEW</sequence>
<protein>
    <submittedName>
        <fullName evidence="2">Uncharacterized protein</fullName>
    </submittedName>
</protein>
<accession>A0A8J3H9A3</accession>
<reference evidence="2" key="1">
    <citation type="journal article" date="2014" name="Int. J. Syst. Evol. Microbiol.">
        <title>Complete genome sequence of Corynebacterium casei LMG S-19264T (=DSM 44701T), isolated from a smear-ripened cheese.</title>
        <authorList>
            <consortium name="US DOE Joint Genome Institute (JGI-PGF)"/>
            <person name="Walter F."/>
            <person name="Albersmeier A."/>
            <person name="Kalinowski J."/>
            <person name="Ruckert C."/>
        </authorList>
    </citation>
    <scope>NUCLEOTIDE SEQUENCE</scope>
    <source>
        <strain evidence="2">CGMCC 1.7081</strain>
    </source>
</reference>
<proteinExistence type="predicted"/>
<evidence type="ECO:0000313" key="2">
    <source>
        <dbReference type="EMBL" id="GHG91841.1"/>
    </source>
</evidence>
<organism evidence="2 3">
    <name type="scientific">Pseudodonghicola xiamenensis</name>
    <dbReference type="NCBI Taxonomy" id="337702"/>
    <lineage>
        <taxon>Bacteria</taxon>
        <taxon>Pseudomonadati</taxon>
        <taxon>Pseudomonadota</taxon>
        <taxon>Alphaproteobacteria</taxon>
        <taxon>Rhodobacterales</taxon>
        <taxon>Paracoccaceae</taxon>
        <taxon>Pseudodonghicola</taxon>
    </lineage>
</organism>
<evidence type="ECO:0000256" key="1">
    <source>
        <dbReference type="SAM" id="MobiDB-lite"/>
    </source>
</evidence>
<dbReference type="Proteomes" id="UP000611500">
    <property type="component" value="Unassembled WGS sequence"/>
</dbReference>
<dbReference type="AlphaFoldDB" id="A0A8J3H9A3"/>
<reference evidence="2" key="2">
    <citation type="submission" date="2020-09" db="EMBL/GenBank/DDBJ databases">
        <authorList>
            <person name="Sun Q."/>
            <person name="Zhou Y."/>
        </authorList>
    </citation>
    <scope>NUCLEOTIDE SEQUENCE</scope>
    <source>
        <strain evidence="2">CGMCC 1.7081</strain>
    </source>
</reference>